<evidence type="ECO:0000259" key="1">
    <source>
        <dbReference type="PROSITE" id="PS50943"/>
    </source>
</evidence>
<dbReference type="InterPro" id="IPR043917">
    <property type="entry name" value="DUF5753"/>
</dbReference>
<evidence type="ECO:0000313" key="2">
    <source>
        <dbReference type="EMBL" id="NYH77406.1"/>
    </source>
</evidence>
<dbReference type="GO" id="GO:0003677">
    <property type="term" value="F:DNA binding"/>
    <property type="evidence" value="ECO:0007669"/>
    <property type="project" value="InterPro"/>
</dbReference>
<comment type="caution">
    <text evidence="2">The sequence shown here is derived from an EMBL/GenBank/DDBJ whole genome shotgun (WGS) entry which is preliminary data.</text>
</comment>
<dbReference type="InterPro" id="IPR001387">
    <property type="entry name" value="Cro/C1-type_HTH"/>
</dbReference>
<dbReference type="InterPro" id="IPR010982">
    <property type="entry name" value="Lambda_DNA-bd_dom_sf"/>
</dbReference>
<dbReference type="CDD" id="cd00093">
    <property type="entry name" value="HTH_XRE"/>
    <property type="match status" value="1"/>
</dbReference>
<evidence type="ECO:0000313" key="3">
    <source>
        <dbReference type="Proteomes" id="UP000548304"/>
    </source>
</evidence>
<name>A0A852Z176_9ACTN</name>
<gene>
    <name evidence="2" type="ORF">FHR84_000720</name>
</gene>
<dbReference type="SUPFAM" id="SSF47413">
    <property type="entry name" value="lambda repressor-like DNA-binding domains"/>
    <property type="match status" value="1"/>
</dbReference>
<accession>A0A852Z176</accession>
<sequence length="286" mass="31676">MANTKRTSPRVRALGAELREYRESAGMTVRDVSMRLGGHHSKIARLETGHTPPTPEMVVALLTTYGASESERDRLATMARDATDESNWIKPKTRSVNQDLTTLIEFERTATSIIDVSPIMIPGPLQTADYARAVMAGGTPPEELEAQVTMRVGRRDVLTRRNAPQLYSYIGEWALREPIGSAEIMADQLRHLIKMAELDNVTMRVVPSRTGYWTPAHAGHFLLFEFAKAAPVVHVEHLRSDAFLSSPGEIEAYHDAATNLRDVAMSPEDSAELIASIATELEDNQK</sequence>
<dbReference type="PROSITE" id="PS50943">
    <property type="entry name" value="HTH_CROC1"/>
    <property type="match status" value="1"/>
</dbReference>
<dbReference type="SMART" id="SM00530">
    <property type="entry name" value="HTH_XRE"/>
    <property type="match status" value="1"/>
</dbReference>
<dbReference type="Gene3D" id="1.10.260.40">
    <property type="entry name" value="lambda repressor-like DNA-binding domains"/>
    <property type="match status" value="1"/>
</dbReference>
<organism evidence="2 3">
    <name type="scientific">Actinopolyspora biskrensis</name>
    <dbReference type="NCBI Taxonomy" id="1470178"/>
    <lineage>
        <taxon>Bacteria</taxon>
        <taxon>Bacillati</taxon>
        <taxon>Actinomycetota</taxon>
        <taxon>Actinomycetes</taxon>
        <taxon>Actinopolysporales</taxon>
        <taxon>Actinopolysporaceae</taxon>
        <taxon>Actinopolyspora</taxon>
    </lineage>
</organism>
<proteinExistence type="predicted"/>
<dbReference type="RefSeq" id="WP_179533945.1">
    <property type="nucleotide sequence ID" value="NZ_JACBYW010000001.1"/>
</dbReference>
<feature type="domain" description="HTH cro/C1-type" evidence="1">
    <location>
        <begin position="18"/>
        <end position="72"/>
    </location>
</feature>
<dbReference type="Proteomes" id="UP000548304">
    <property type="component" value="Unassembled WGS sequence"/>
</dbReference>
<keyword evidence="3" id="KW-1185">Reference proteome</keyword>
<dbReference type="EMBL" id="JACBYW010000001">
    <property type="protein sequence ID" value="NYH77406.1"/>
    <property type="molecule type" value="Genomic_DNA"/>
</dbReference>
<protein>
    <submittedName>
        <fullName evidence="2">Transcriptional regulator with XRE-family HTH domain</fullName>
    </submittedName>
</protein>
<dbReference type="Pfam" id="PF13560">
    <property type="entry name" value="HTH_31"/>
    <property type="match status" value="1"/>
</dbReference>
<dbReference type="Pfam" id="PF19054">
    <property type="entry name" value="DUF5753"/>
    <property type="match status" value="1"/>
</dbReference>
<reference evidence="2 3" key="1">
    <citation type="submission" date="2020-07" db="EMBL/GenBank/DDBJ databases">
        <title>Genomic Encyclopedia of Type Strains, Phase III (KMG-III): the genomes of soil and plant-associated and newly described type strains.</title>
        <authorList>
            <person name="Whitman W."/>
        </authorList>
    </citation>
    <scope>NUCLEOTIDE SEQUENCE [LARGE SCALE GENOMIC DNA]</scope>
    <source>
        <strain evidence="2 3">CECT 8576</strain>
    </source>
</reference>
<dbReference type="AlphaFoldDB" id="A0A852Z176"/>